<feature type="domain" description="Mce/MlaD" evidence="1">
    <location>
        <begin position="30"/>
        <end position="99"/>
    </location>
</feature>
<evidence type="ECO:0000313" key="2">
    <source>
        <dbReference type="EMBL" id="SEQ41851.1"/>
    </source>
</evidence>
<dbReference type="InParanoid" id="A0A1H9FVB0"/>
<evidence type="ECO:0000313" key="3">
    <source>
        <dbReference type="Proteomes" id="UP000199021"/>
    </source>
</evidence>
<dbReference type="EMBL" id="FOFB01000009">
    <property type="protein sequence ID" value="SEQ41851.1"/>
    <property type="molecule type" value="Genomic_DNA"/>
</dbReference>
<dbReference type="PANTHER" id="PTHR33371">
    <property type="entry name" value="INTERMEMBRANE PHOSPHOLIPID TRANSPORT SYSTEM BINDING PROTEIN MLAD-RELATED"/>
    <property type="match status" value="1"/>
</dbReference>
<dbReference type="OrthoDB" id="9769132at2"/>
<evidence type="ECO:0000259" key="1">
    <source>
        <dbReference type="Pfam" id="PF02470"/>
    </source>
</evidence>
<name>A0A1H9FVB0_9BACT</name>
<gene>
    <name evidence="2" type="ORF">SAMN05444359_109116</name>
</gene>
<sequence>MANYLKSTLLRGIGLLITVCLYSCQSQDLIYVSTQNASGIKTGTPVVISGLPIGTVSTIELENRTVWLGLAIDPEFPIGDEADFIASTLSFSGAKTIVINNSQEGSPLQNGDTLHKSMLRQQPIFTDLDSAKVDTLKQQLLKTGEAIIDLLKDH</sequence>
<dbReference type="Pfam" id="PF02470">
    <property type="entry name" value="MlaD"/>
    <property type="match status" value="1"/>
</dbReference>
<dbReference type="InterPro" id="IPR003399">
    <property type="entry name" value="Mce/MlaD"/>
</dbReference>
<dbReference type="AlphaFoldDB" id="A0A1H9FVB0"/>
<dbReference type="STRING" id="478744.SAMN05444359_109116"/>
<keyword evidence="3" id="KW-1185">Reference proteome</keyword>
<dbReference type="Proteomes" id="UP000199021">
    <property type="component" value="Unassembled WGS sequence"/>
</dbReference>
<accession>A0A1H9FVB0</accession>
<protein>
    <submittedName>
        <fullName evidence="2">MlaD protein</fullName>
    </submittedName>
</protein>
<proteinExistence type="predicted"/>
<organism evidence="2 3">
    <name type="scientific">Neolewinella agarilytica</name>
    <dbReference type="NCBI Taxonomy" id="478744"/>
    <lineage>
        <taxon>Bacteria</taxon>
        <taxon>Pseudomonadati</taxon>
        <taxon>Bacteroidota</taxon>
        <taxon>Saprospiria</taxon>
        <taxon>Saprospirales</taxon>
        <taxon>Lewinellaceae</taxon>
        <taxon>Neolewinella</taxon>
    </lineage>
</organism>
<dbReference type="RefSeq" id="WP_090167908.1">
    <property type="nucleotide sequence ID" value="NZ_FOFB01000009.1"/>
</dbReference>
<reference evidence="3" key="1">
    <citation type="submission" date="2016-10" db="EMBL/GenBank/DDBJ databases">
        <authorList>
            <person name="Varghese N."/>
            <person name="Submissions S."/>
        </authorList>
    </citation>
    <scope>NUCLEOTIDE SEQUENCE [LARGE SCALE GENOMIC DNA]</scope>
    <source>
        <strain evidence="3">DSM 24740</strain>
    </source>
</reference>
<dbReference type="InterPro" id="IPR052336">
    <property type="entry name" value="MlaD_Phospholipid_Transporter"/>
</dbReference>
<dbReference type="PANTHER" id="PTHR33371:SF4">
    <property type="entry name" value="INTERMEMBRANE PHOSPHOLIPID TRANSPORT SYSTEM BINDING PROTEIN MLAD"/>
    <property type="match status" value="1"/>
</dbReference>